<feature type="signal peptide" evidence="2">
    <location>
        <begin position="1"/>
        <end position="23"/>
    </location>
</feature>
<gene>
    <name evidence="3" type="ORF">F8B77_02905</name>
</gene>
<protein>
    <recommendedName>
        <fullName evidence="5">Curli production assembly/transport component CsgG</fullName>
    </recommendedName>
</protein>
<name>A0A6N6RWS6_9GAMM</name>
<feature type="chain" id="PRO_5026910150" description="Curli production assembly/transport component CsgG" evidence="2">
    <location>
        <begin position="24"/>
        <end position="379"/>
    </location>
</feature>
<evidence type="ECO:0000313" key="4">
    <source>
        <dbReference type="Proteomes" id="UP000434870"/>
    </source>
</evidence>
<dbReference type="EMBL" id="WBVP01000002">
    <property type="protein sequence ID" value="KAB2826176.1"/>
    <property type="molecule type" value="Genomic_DNA"/>
</dbReference>
<keyword evidence="2" id="KW-0732">Signal</keyword>
<proteinExistence type="predicted"/>
<dbReference type="Proteomes" id="UP000434870">
    <property type="component" value="Unassembled WGS sequence"/>
</dbReference>
<feature type="region of interest" description="Disordered" evidence="1">
    <location>
        <begin position="359"/>
        <end position="379"/>
    </location>
</feature>
<reference evidence="3 4" key="1">
    <citation type="submission" date="2019-09" db="EMBL/GenBank/DDBJ databases">
        <title>Genome of Aliivibrio finisterrensis LMG 23869 (type strain).</title>
        <authorList>
            <person name="Bowman J.P."/>
        </authorList>
    </citation>
    <scope>NUCLEOTIDE SEQUENCE [LARGE SCALE GENOMIC DNA]</scope>
    <source>
        <strain evidence="3 4">LMG 23869</strain>
    </source>
</reference>
<accession>A0A6N6RWS6</accession>
<evidence type="ECO:0000313" key="3">
    <source>
        <dbReference type="EMBL" id="KAB2826176.1"/>
    </source>
</evidence>
<evidence type="ECO:0008006" key="5">
    <source>
        <dbReference type="Google" id="ProtNLM"/>
    </source>
</evidence>
<comment type="caution">
    <text evidence="3">The sequence shown here is derived from an EMBL/GenBank/DDBJ whole genome shotgun (WGS) entry which is preliminary data.</text>
</comment>
<dbReference type="AlphaFoldDB" id="A0A6N6RWS6"/>
<evidence type="ECO:0000256" key="1">
    <source>
        <dbReference type="SAM" id="MobiDB-lite"/>
    </source>
</evidence>
<evidence type="ECO:0000256" key="2">
    <source>
        <dbReference type="SAM" id="SignalP"/>
    </source>
</evidence>
<organism evidence="3 4">
    <name type="scientific">Aliivibrio finisterrensis</name>
    <dbReference type="NCBI Taxonomy" id="511998"/>
    <lineage>
        <taxon>Bacteria</taxon>
        <taxon>Pseudomonadati</taxon>
        <taxon>Pseudomonadota</taxon>
        <taxon>Gammaproteobacteria</taxon>
        <taxon>Vibrionales</taxon>
        <taxon>Vibrionaceae</taxon>
        <taxon>Aliivibrio</taxon>
    </lineage>
</organism>
<sequence length="379" mass="42404">MLFTIKKSIITLALSLLALNAQADVISVENTGSGATIDQAIDIAVRRSIEQVKGVSLKSIRVNTQSYSRSDKETTHSKNVNTGQRVTTHGNATYRILSEKCSDTTQCRVRLRVNVEVPDGYERQQQLKKLNNNRRTIAVKSFTGSHSASFTRNLESRLVQDRKFKVLQDLNSENLDYVLEGHLIQASTQRRTVDNSRTVEMTGEYIKDVKTYYSSKVLVEYKLIDQVNQQVKWSATVPTTSSRNNLDLLLDISAGKVFSQLKENIYPLVVIKNKDGSLVFNSGGSSVKEGEYYDVFAMGEKIVDPITKEKLGYNEKKVARVQVSRVLPKVSYLRIVSGNSSSIDKHSIARRAPIVSKTKRVAPTKPKAKEPEAPSRISF</sequence>
<dbReference type="RefSeq" id="WP_151653532.1">
    <property type="nucleotide sequence ID" value="NZ_WBVP01000002.1"/>
</dbReference>